<sequence length="185" mass="19445">MKQRLTPRHAIVLLAAALCWSGSASAATAEAKAAYVQAKDGATAAYKANRAKCDAITGAPKDVCVAEAKAARVRAEEEAGAYYKNTLKAYTSSRMKIADANYDLDKAKCGALAGNDRDVCVSQAKATLIAAQADAKADKRAIEARTDARDDKRAAQYKVAMEKCDAFAGAVKDSCVATAKLDFGK</sequence>
<feature type="signal peptide" evidence="1">
    <location>
        <begin position="1"/>
        <end position="26"/>
    </location>
</feature>
<reference evidence="2 3" key="1">
    <citation type="submission" date="2017-10" db="EMBL/GenBank/DDBJ databases">
        <title>Massilia psychrophilum sp. nov., a novel purple-pigmented bacterium isolated from Tianshan glacier, Xinjiang Municipality, China.</title>
        <authorList>
            <person name="Wang H."/>
        </authorList>
    </citation>
    <scope>NUCLEOTIDE SEQUENCE [LARGE SCALE GENOMIC DNA]</scope>
    <source>
        <strain evidence="2 3">JCM 30074</strain>
    </source>
</reference>
<gene>
    <name evidence="2" type="ORF">CR105_16570</name>
</gene>
<feature type="chain" id="PRO_5013896778" description="Cell envelope biogenesis protein TolA" evidence="1">
    <location>
        <begin position="27"/>
        <end position="185"/>
    </location>
</feature>
<protein>
    <recommendedName>
        <fullName evidence="4">Cell envelope biogenesis protein TolA</fullName>
    </recommendedName>
</protein>
<name>A0A2G8TD70_9BURK</name>
<organism evidence="2 3">
    <name type="scientific">Massilia eurypsychrophila</name>
    <dbReference type="NCBI Taxonomy" id="1485217"/>
    <lineage>
        <taxon>Bacteria</taxon>
        <taxon>Pseudomonadati</taxon>
        <taxon>Pseudomonadota</taxon>
        <taxon>Betaproteobacteria</taxon>
        <taxon>Burkholderiales</taxon>
        <taxon>Oxalobacteraceae</taxon>
        <taxon>Telluria group</taxon>
        <taxon>Massilia</taxon>
    </lineage>
</organism>
<evidence type="ECO:0000256" key="1">
    <source>
        <dbReference type="SAM" id="SignalP"/>
    </source>
</evidence>
<evidence type="ECO:0000313" key="3">
    <source>
        <dbReference type="Proteomes" id="UP000230390"/>
    </source>
</evidence>
<keyword evidence="1" id="KW-0732">Signal</keyword>
<accession>A0A2G8TD70</accession>
<dbReference type="OrthoDB" id="5769605at2"/>
<dbReference type="RefSeq" id="WP_099790147.1">
    <property type="nucleotide sequence ID" value="NZ_JBHLYV010000012.1"/>
</dbReference>
<dbReference type="AlphaFoldDB" id="A0A2G8TD70"/>
<evidence type="ECO:0000313" key="2">
    <source>
        <dbReference type="EMBL" id="PIL43953.1"/>
    </source>
</evidence>
<comment type="caution">
    <text evidence="2">The sequence shown here is derived from an EMBL/GenBank/DDBJ whole genome shotgun (WGS) entry which is preliminary data.</text>
</comment>
<dbReference type="Proteomes" id="UP000230390">
    <property type="component" value="Unassembled WGS sequence"/>
</dbReference>
<dbReference type="EMBL" id="PDOC01000010">
    <property type="protein sequence ID" value="PIL43953.1"/>
    <property type="molecule type" value="Genomic_DNA"/>
</dbReference>
<proteinExistence type="predicted"/>
<evidence type="ECO:0008006" key="4">
    <source>
        <dbReference type="Google" id="ProtNLM"/>
    </source>
</evidence>
<keyword evidence="3" id="KW-1185">Reference proteome</keyword>